<accession>A0ABD2PIV5</accession>
<dbReference type="GO" id="GO:1990904">
    <property type="term" value="C:ribonucleoprotein complex"/>
    <property type="evidence" value="ECO:0007669"/>
    <property type="project" value="UniProtKB-KW"/>
</dbReference>
<dbReference type="AlphaFoldDB" id="A0ABD2PIV5"/>
<dbReference type="PANTHER" id="PTHR13231">
    <property type="entry name" value="MITOCHONDRIAL RIBOSOMAL PROTEIN S31"/>
    <property type="match status" value="1"/>
</dbReference>
<gene>
    <name evidence="9" type="primary">MRPS31</name>
    <name evidence="9" type="ORF">Ciccas_014395</name>
</gene>
<dbReference type="InterPro" id="IPR026299">
    <property type="entry name" value="MRP-S31"/>
</dbReference>
<comment type="similarity">
    <text evidence="2">Belongs to the mitochondrion-specific ribosomal protein mS31 family.</text>
</comment>
<evidence type="ECO:0000256" key="7">
    <source>
        <dbReference type="ARBA" id="ARBA00035133"/>
    </source>
</evidence>
<dbReference type="Pfam" id="PF15433">
    <property type="entry name" value="MRP-S31"/>
    <property type="match status" value="1"/>
</dbReference>
<keyword evidence="3" id="KW-0809">Transit peptide</keyword>
<organism evidence="9 10">
    <name type="scientific">Cichlidogyrus casuarinus</name>
    <dbReference type="NCBI Taxonomy" id="1844966"/>
    <lineage>
        <taxon>Eukaryota</taxon>
        <taxon>Metazoa</taxon>
        <taxon>Spiralia</taxon>
        <taxon>Lophotrochozoa</taxon>
        <taxon>Platyhelminthes</taxon>
        <taxon>Monogenea</taxon>
        <taxon>Monopisthocotylea</taxon>
        <taxon>Dactylogyridea</taxon>
        <taxon>Ancyrocephalidae</taxon>
        <taxon>Cichlidogyrus</taxon>
    </lineage>
</organism>
<keyword evidence="5" id="KW-0496">Mitochondrion</keyword>
<evidence type="ECO:0000313" key="9">
    <source>
        <dbReference type="EMBL" id="KAL3307099.1"/>
    </source>
</evidence>
<keyword evidence="4 9" id="KW-0689">Ribosomal protein</keyword>
<evidence type="ECO:0000313" key="10">
    <source>
        <dbReference type="Proteomes" id="UP001626550"/>
    </source>
</evidence>
<keyword evidence="10" id="KW-1185">Reference proteome</keyword>
<dbReference type="PANTHER" id="PTHR13231:SF3">
    <property type="entry name" value="SMALL RIBOSOMAL SUBUNIT PROTEIN MS31"/>
    <property type="match status" value="1"/>
</dbReference>
<evidence type="ECO:0000256" key="6">
    <source>
        <dbReference type="ARBA" id="ARBA00023274"/>
    </source>
</evidence>
<protein>
    <recommendedName>
        <fullName evidence="7">Small ribosomal subunit protein mS31</fullName>
    </recommendedName>
    <alternativeName>
        <fullName evidence="8">28S ribosomal protein S31, mitochondrial</fullName>
    </alternativeName>
</protein>
<evidence type="ECO:0000256" key="8">
    <source>
        <dbReference type="ARBA" id="ARBA00035363"/>
    </source>
</evidence>
<evidence type="ECO:0000256" key="2">
    <source>
        <dbReference type="ARBA" id="ARBA00011057"/>
    </source>
</evidence>
<comment type="caution">
    <text evidence="9">The sequence shown here is derived from an EMBL/GenBank/DDBJ whole genome shotgun (WGS) entry which is preliminary data.</text>
</comment>
<dbReference type="Proteomes" id="UP001626550">
    <property type="component" value="Unassembled WGS sequence"/>
</dbReference>
<name>A0ABD2PIV5_9PLAT</name>
<proteinExistence type="inferred from homology"/>
<comment type="subcellular location">
    <subcellularLocation>
        <location evidence="1">Mitochondrion</location>
    </subcellularLocation>
</comment>
<reference evidence="9 10" key="1">
    <citation type="submission" date="2024-11" db="EMBL/GenBank/DDBJ databases">
        <title>Adaptive evolution of stress response genes in parasites aligns with host niche diversity.</title>
        <authorList>
            <person name="Hahn C."/>
            <person name="Resl P."/>
        </authorList>
    </citation>
    <scope>NUCLEOTIDE SEQUENCE [LARGE SCALE GENOMIC DNA]</scope>
    <source>
        <strain evidence="9">EGGRZ-B1_66</strain>
        <tissue evidence="9">Body</tissue>
    </source>
</reference>
<evidence type="ECO:0000256" key="5">
    <source>
        <dbReference type="ARBA" id="ARBA00023128"/>
    </source>
</evidence>
<dbReference type="EMBL" id="JBJKFK010008329">
    <property type="protein sequence ID" value="KAL3307099.1"/>
    <property type="molecule type" value="Genomic_DNA"/>
</dbReference>
<feature type="non-terminal residue" evidence="9">
    <location>
        <position position="1"/>
    </location>
</feature>
<evidence type="ECO:0000256" key="3">
    <source>
        <dbReference type="ARBA" id="ARBA00022946"/>
    </source>
</evidence>
<keyword evidence="6" id="KW-0687">Ribonucleoprotein</keyword>
<evidence type="ECO:0000256" key="4">
    <source>
        <dbReference type="ARBA" id="ARBA00022980"/>
    </source>
</evidence>
<sequence>IGEEADVPFHEHVFLEKKLDRKSLKVAPLLRFMEMVCAGLSKNPHYTMKEKEKLIEWYHAYFHDKIPQIEAAMEDSSPTPKQISNQP</sequence>
<dbReference type="GO" id="GO:0005840">
    <property type="term" value="C:ribosome"/>
    <property type="evidence" value="ECO:0007669"/>
    <property type="project" value="UniProtKB-KW"/>
</dbReference>
<evidence type="ECO:0000256" key="1">
    <source>
        <dbReference type="ARBA" id="ARBA00004173"/>
    </source>
</evidence>
<dbReference type="GO" id="GO:0005739">
    <property type="term" value="C:mitochondrion"/>
    <property type="evidence" value="ECO:0007669"/>
    <property type="project" value="UniProtKB-SubCell"/>
</dbReference>